<dbReference type="GeneID" id="71761080"/>
<reference evidence="2" key="3">
    <citation type="submission" date="2023-12" db="EMBL/GenBank/DDBJ databases">
        <authorList>
            <person name="Sun Q."/>
            <person name="Inoue M."/>
        </authorList>
    </citation>
    <scope>NUCLEOTIDE SEQUENCE</scope>
    <source>
        <strain evidence="2">JCM 12289</strain>
    </source>
</reference>
<accession>A0AAV3SJL6</accession>
<reference evidence="2" key="1">
    <citation type="journal article" date="2014" name="Int. J. Syst. Evol. Microbiol.">
        <title>Complete genome sequence of Corynebacterium casei LMG S-19264T (=DSM 44701T), isolated from a smear-ripened cheese.</title>
        <authorList>
            <consortium name="US DOE Joint Genome Institute (JGI-PGF)"/>
            <person name="Walter F."/>
            <person name="Albersmeier A."/>
            <person name="Kalinowski J."/>
            <person name="Ruckert C."/>
        </authorList>
    </citation>
    <scope>NUCLEOTIDE SEQUENCE</scope>
    <source>
        <strain evidence="2">JCM 12289</strain>
    </source>
</reference>
<dbReference type="RefSeq" id="WP_244704313.1">
    <property type="nucleotide sequence ID" value="NZ_BAAADN010000046.1"/>
</dbReference>
<evidence type="ECO:0000256" key="1">
    <source>
        <dbReference type="SAM" id="MobiDB-lite"/>
    </source>
</evidence>
<evidence type="ECO:0000313" key="4">
    <source>
        <dbReference type="Proteomes" id="UP000830542"/>
    </source>
</evidence>
<gene>
    <name evidence="2" type="ORF">GCM10008985_28520</name>
    <name evidence="3" type="ORF">MUK72_04490</name>
</gene>
<keyword evidence="4" id="KW-1185">Reference proteome</keyword>
<evidence type="ECO:0000313" key="5">
    <source>
        <dbReference type="Proteomes" id="UP001500962"/>
    </source>
</evidence>
<reference evidence="3" key="2">
    <citation type="submission" date="2022-04" db="EMBL/GenBank/DDBJ databases">
        <title>Sequencing and genomic assembly of Halococcus dombrowskii.</title>
        <authorList>
            <person name="Lim S.W."/>
            <person name="MacLea K.S."/>
        </authorList>
    </citation>
    <scope>NUCLEOTIDE SEQUENCE</scope>
    <source>
        <strain evidence="3">H4</strain>
    </source>
</reference>
<feature type="compositionally biased region" description="Gly residues" evidence="1">
    <location>
        <begin position="182"/>
        <end position="191"/>
    </location>
</feature>
<evidence type="ECO:0008006" key="6">
    <source>
        <dbReference type="Google" id="ProtNLM"/>
    </source>
</evidence>
<feature type="region of interest" description="Disordered" evidence="1">
    <location>
        <begin position="160"/>
        <end position="244"/>
    </location>
</feature>
<evidence type="ECO:0000313" key="2">
    <source>
        <dbReference type="EMBL" id="GAA0469845.1"/>
    </source>
</evidence>
<dbReference type="AlphaFoldDB" id="A0AAV3SJL6"/>
<dbReference type="Proteomes" id="UP001500962">
    <property type="component" value="Unassembled WGS sequence"/>
</dbReference>
<proteinExistence type="predicted"/>
<protein>
    <recommendedName>
        <fullName evidence="6">DUF1102 domain-containing protein</fullName>
    </recommendedName>
</protein>
<dbReference type="KEGG" id="hdo:MUK72_04490"/>
<name>A0AAV3SJL6_HALDO</name>
<organism evidence="2 5">
    <name type="scientific">Halococcus dombrowskii</name>
    <dbReference type="NCBI Taxonomy" id="179637"/>
    <lineage>
        <taxon>Archaea</taxon>
        <taxon>Methanobacteriati</taxon>
        <taxon>Methanobacteriota</taxon>
        <taxon>Stenosarchaea group</taxon>
        <taxon>Halobacteria</taxon>
        <taxon>Halobacteriales</taxon>
        <taxon>Halococcaceae</taxon>
        <taxon>Halococcus</taxon>
    </lineage>
</organism>
<dbReference type="EMBL" id="BAAADN010000046">
    <property type="protein sequence ID" value="GAA0469845.1"/>
    <property type="molecule type" value="Genomic_DNA"/>
</dbReference>
<feature type="compositionally biased region" description="Polar residues" evidence="1">
    <location>
        <begin position="223"/>
        <end position="242"/>
    </location>
</feature>
<sequence>MKRARKLGTAVLALAVVLAAVYATGAFTSTSASRSADVTVAGDAAAFLALEKSEGPNGEFASYGSDGALQVRMGEGSRGVNPGSRTSFQNVFTISNKGAQPVSVWFAGGSKAVTFVGPDGNPIESKGGAVTLRPGGQSLHVGLLIDSRGVEPGKNLLQSVEVRTESSEKSPANSIENVNNGNGNGGVGSGNGSNTRSGNAGNGWSDNEETVNDNKDSSDNRENSNSGDARTDSNNDGSSGEQPHTVKIAGHTFEIPEFLADLSLKDAKTAIKGAFFGQTGMRDGMHPVESANSVFYILGQIAGSFVPTLGSIADARDAVQDAANGKLGTAALSAAGAIPGLAKLTEGQLAIRHLEDWKKSFGGEMAGDLKTLGQLIVNHVGPYMPKSVVKKALDVTADGAASTLKKEGFTMEQITEFSKDGNLEMMAEASESGLKLSPESTNLKRVSRLRNMDVPAKDVVWYVENDHSLKQVEQLANSFSPEAIKAVYKHGSQAMEGADWYSKANDYCSVQASLEPENRNHTSMCNRLPTQ</sequence>
<feature type="compositionally biased region" description="Basic and acidic residues" evidence="1">
    <location>
        <begin position="212"/>
        <end position="222"/>
    </location>
</feature>
<dbReference type="CDD" id="cd20742">
    <property type="entry name" value="FIX_vWA-like"/>
    <property type="match status" value="1"/>
</dbReference>
<dbReference type="EMBL" id="CP095005">
    <property type="protein sequence ID" value="UOO95968.1"/>
    <property type="molecule type" value="Genomic_DNA"/>
</dbReference>
<feature type="compositionally biased region" description="Low complexity" evidence="1">
    <location>
        <begin position="192"/>
        <end position="203"/>
    </location>
</feature>
<evidence type="ECO:0000313" key="3">
    <source>
        <dbReference type="EMBL" id="UOO95968.1"/>
    </source>
</evidence>
<dbReference type="Proteomes" id="UP000830542">
    <property type="component" value="Chromosome"/>
</dbReference>